<feature type="domain" description="RWD" evidence="7">
    <location>
        <begin position="11"/>
        <end position="104"/>
    </location>
</feature>
<dbReference type="InterPro" id="IPR036956">
    <property type="entry name" value="Impact_N_sf"/>
</dbReference>
<dbReference type="InterPro" id="IPR016135">
    <property type="entry name" value="UBQ-conjugating_enzyme/RWD"/>
</dbReference>
<dbReference type="InterPro" id="IPR006575">
    <property type="entry name" value="RWD_dom"/>
</dbReference>
<evidence type="ECO:0000256" key="4">
    <source>
        <dbReference type="ARBA" id="ARBA00022491"/>
    </source>
</evidence>
<keyword evidence="6" id="KW-0346">Stress response</keyword>
<evidence type="ECO:0000256" key="6">
    <source>
        <dbReference type="ARBA" id="ARBA00023016"/>
    </source>
</evidence>
<evidence type="ECO:0000256" key="2">
    <source>
        <dbReference type="ARBA" id="ARBA00007665"/>
    </source>
</evidence>
<dbReference type="Pfam" id="PF05773">
    <property type="entry name" value="RWD"/>
    <property type="match status" value="1"/>
</dbReference>
<accession>A0A0N5CNC1</accession>
<evidence type="ECO:0000256" key="5">
    <source>
        <dbReference type="ARBA" id="ARBA00022845"/>
    </source>
</evidence>
<evidence type="ECO:0000313" key="8">
    <source>
        <dbReference type="EMBL" id="VDM97244.1"/>
    </source>
</evidence>
<dbReference type="SUPFAM" id="SSF54495">
    <property type="entry name" value="UBC-like"/>
    <property type="match status" value="1"/>
</dbReference>
<dbReference type="PANTHER" id="PTHR16301">
    <property type="entry name" value="IMPACT-RELATED"/>
    <property type="match status" value="1"/>
</dbReference>
<evidence type="ECO:0000313" key="10">
    <source>
        <dbReference type="WBParaSite" id="TCLT_0000167601-mRNA-1"/>
    </source>
</evidence>
<sequence length="264" mass="29946">MAEQDRKAQLEEIQSIEAIYSDLIYMESPSQLSLRFSEDVQLNVSLPKCYPSRSPPYFELSGPSLKEAEKLKIINSLNEIYAKNIGQPILYEWISYLSNYLVDYDRDFDEKLNKEDEAASVSPTASSTSQLPLPKIISGDSFVDRKSTFQAHVAQVYSKKEVVMVLNKLKENNKIARATHNMYAWLTEENVKGRLIKQHDCEDDGETGAGAKLLNLLELMKAKNVLVIITRWYGGIHLGPDRFRHICNLARQILVDNGFSGHSS</sequence>
<dbReference type="Pfam" id="PF01205">
    <property type="entry name" value="Impact_N"/>
    <property type="match status" value="1"/>
</dbReference>
<dbReference type="OrthoDB" id="69641at2759"/>
<dbReference type="SUPFAM" id="SSF54211">
    <property type="entry name" value="Ribosomal protein S5 domain 2-like"/>
    <property type="match status" value="1"/>
</dbReference>
<evidence type="ECO:0000259" key="7">
    <source>
        <dbReference type="PROSITE" id="PS50908"/>
    </source>
</evidence>
<dbReference type="WBParaSite" id="TCLT_0000167601-mRNA-1">
    <property type="protein sequence ID" value="TCLT_0000167601-mRNA-1"/>
    <property type="gene ID" value="TCLT_0000167601"/>
</dbReference>
<protein>
    <submittedName>
        <fullName evidence="10">RWD domain-containing protein</fullName>
    </submittedName>
</protein>
<keyword evidence="3" id="KW-0963">Cytoplasm</keyword>
<dbReference type="InterPro" id="IPR023582">
    <property type="entry name" value="Impact"/>
</dbReference>
<keyword evidence="9" id="KW-1185">Reference proteome</keyword>
<reference evidence="8 9" key="2">
    <citation type="submission" date="2018-11" db="EMBL/GenBank/DDBJ databases">
        <authorList>
            <consortium name="Pathogen Informatics"/>
        </authorList>
    </citation>
    <scope>NUCLEOTIDE SEQUENCE [LARGE SCALE GENOMIC DNA]</scope>
</reference>
<reference evidence="10" key="1">
    <citation type="submission" date="2017-02" db="UniProtKB">
        <authorList>
            <consortium name="WormBaseParasite"/>
        </authorList>
    </citation>
    <scope>IDENTIFICATION</scope>
</reference>
<proteinExistence type="inferred from homology"/>
<evidence type="ECO:0000313" key="9">
    <source>
        <dbReference type="Proteomes" id="UP000276776"/>
    </source>
</evidence>
<dbReference type="Gene3D" id="3.30.230.30">
    <property type="entry name" value="Impact, N-terminal domain"/>
    <property type="match status" value="1"/>
</dbReference>
<evidence type="ECO:0000256" key="1">
    <source>
        <dbReference type="ARBA" id="ARBA00004496"/>
    </source>
</evidence>
<comment type="similarity">
    <text evidence="2">Belongs to the IMPACT family.</text>
</comment>
<dbReference type="GO" id="GO:0005737">
    <property type="term" value="C:cytoplasm"/>
    <property type="evidence" value="ECO:0007669"/>
    <property type="project" value="UniProtKB-SubCell"/>
</dbReference>
<dbReference type="Gene3D" id="3.10.110.10">
    <property type="entry name" value="Ubiquitin Conjugating Enzyme"/>
    <property type="match status" value="1"/>
</dbReference>
<dbReference type="GO" id="GO:0006446">
    <property type="term" value="P:regulation of translational initiation"/>
    <property type="evidence" value="ECO:0007669"/>
    <property type="project" value="TreeGrafter"/>
</dbReference>
<dbReference type="OMA" id="FRHICNL"/>
<name>A0A0N5CNC1_THECL</name>
<organism evidence="10">
    <name type="scientific">Thelazia callipaeda</name>
    <name type="common">Oriental eyeworm</name>
    <name type="synonym">Parasitic nematode</name>
    <dbReference type="NCBI Taxonomy" id="103827"/>
    <lineage>
        <taxon>Eukaryota</taxon>
        <taxon>Metazoa</taxon>
        <taxon>Ecdysozoa</taxon>
        <taxon>Nematoda</taxon>
        <taxon>Chromadorea</taxon>
        <taxon>Rhabditida</taxon>
        <taxon>Spirurina</taxon>
        <taxon>Spiruromorpha</taxon>
        <taxon>Thelazioidea</taxon>
        <taxon>Thelaziidae</taxon>
        <taxon>Thelazia</taxon>
    </lineage>
</organism>
<dbReference type="EMBL" id="UYYF01000238">
    <property type="protein sequence ID" value="VDM97244.1"/>
    <property type="molecule type" value="Genomic_DNA"/>
</dbReference>
<dbReference type="CDD" id="cd23821">
    <property type="entry name" value="RWD_IMPACT"/>
    <property type="match status" value="1"/>
</dbReference>
<dbReference type="STRING" id="103827.A0A0N5CNC1"/>
<dbReference type="Proteomes" id="UP000276776">
    <property type="component" value="Unassembled WGS sequence"/>
</dbReference>
<keyword evidence="4" id="KW-0678">Repressor</keyword>
<comment type="subcellular location">
    <subcellularLocation>
        <location evidence="1">Cytoplasm</location>
    </subcellularLocation>
</comment>
<evidence type="ECO:0000256" key="3">
    <source>
        <dbReference type="ARBA" id="ARBA00022490"/>
    </source>
</evidence>
<gene>
    <name evidence="8" type="ORF">TCLT_LOCUS1677</name>
</gene>
<dbReference type="PANTHER" id="PTHR16301:SF25">
    <property type="entry name" value="PROTEIN IMPACT"/>
    <property type="match status" value="1"/>
</dbReference>
<dbReference type="InterPro" id="IPR020568">
    <property type="entry name" value="Ribosomal_Su5_D2-typ_SF"/>
</dbReference>
<keyword evidence="5" id="KW-0810">Translation regulation</keyword>
<dbReference type="GO" id="GO:0140469">
    <property type="term" value="P:GCN2-mediated signaling"/>
    <property type="evidence" value="ECO:0007669"/>
    <property type="project" value="TreeGrafter"/>
</dbReference>
<dbReference type="AlphaFoldDB" id="A0A0N5CNC1"/>
<dbReference type="PROSITE" id="PS50908">
    <property type="entry name" value="RWD"/>
    <property type="match status" value="1"/>
</dbReference>
<dbReference type="InterPro" id="IPR001498">
    <property type="entry name" value="Impact_N"/>
</dbReference>
<dbReference type="SMART" id="SM00591">
    <property type="entry name" value="RWD"/>
    <property type="match status" value="1"/>
</dbReference>